<evidence type="ECO:0000313" key="2">
    <source>
        <dbReference type="EMBL" id="KKL08768.1"/>
    </source>
</evidence>
<feature type="region of interest" description="Disordered" evidence="1">
    <location>
        <begin position="40"/>
        <end position="64"/>
    </location>
</feature>
<organism evidence="2">
    <name type="scientific">marine sediment metagenome</name>
    <dbReference type="NCBI Taxonomy" id="412755"/>
    <lineage>
        <taxon>unclassified sequences</taxon>
        <taxon>metagenomes</taxon>
        <taxon>ecological metagenomes</taxon>
    </lineage>
</organism>
<feature type="compositionally biased region" description="Acidic residues" evidence="1">
    <location>
        <begin position="54"/>
        <end position="64"/>
    </location>
</feature>
<accession>A0A0F9D9N8</accession>
<evidence type="ECO:0000256" key="1">
    <source>
        <dbReference type="SAM" id="MobiDB-lite"/>
    </source>
</evidence>
<gene>
    <name evidence="2" type="ORF">LCGC14_2572560</name>
</gene>
<dbReference type="EMBL" id="LAZR01042746">
    <property type="protein sequence ID" value="KKL08768.1"/>
    <property type="molecule type" value="Genomic_DNA"/>
</dbReference>
<reference evidence="2" key="1">
    <citation type="journal article" date="2015" name="Nature">
        <title>Complex archaea that bridge the gap between prokaryotes and eukaryotes.</title>
        <authorList>
            <person name="Spang A."/>
            <person name="Saw J.H."/>
            <person name="Jorgensen S.L."/>
            <person name="Zaremba-Niedzwiedzka K."/>
            <person name="Martijn J."/>
            <person name="Lind A.E."/>
            <person name="van Eijk R."/>
            <person name="Schleper C."/>
            <person name="Guy L."/>
            <person name="Ettema T.J."/>
        </authorList>
    </citation>
    <scope>NUCLEOTIDE SEQUENCE</scope>
</reference>
<comment type="caution">
    <text evidence="2">The sequence shown here is derived from an EMBL/GenBank/DDBJ whole genome shotgun (WGS) entry which is preliminary data.</text>
</comment>
<dbReference type="AlphaFoldDB" id="A0A0F9D9N8"/>
<protein>
    <submittedName>
        <fullName evidence="2">Uncharacterized protein</fullName>
    </submittedName>
</protein>
<proteinExistence type="predicted"/>
<name>A0A0F9D9N8_9ZZZZ</name>
<sequence length="64" mass="7389">MNEDYFRRCWLTLKGATIIQKKTRLRLQMDEIECLVGGVKVSKPSPKKKSEDKNEPDEGPIEPI</sequence>